<dbReference type="InterPro" id="IPR036291">
    <property type="entry name" value="NAD(P)-bd_dom_sf"/>
</dbReference>
<evidence type="ECO:0000256" key="1">
    <source>
        <dbReference type="ARBA" id="ARBA00006328"/>
    </source>
</evidence>
<dbReference type="EC" id="1.7.-.-" evidence="4"/>
<dbReference type="InterPro" id="IPR008030">
    <property type="entry name" value="NmrA-like"/>
</dbReference>
<dbReference type="GO" id="GO:0016491">
    <property type="term" value="F:oxidoreductase activity"/>
    <property type="evidence" value="ECO:0007669"/>
    <property type="project" value="UniProtKB-KW"/>
</dbReference>
<dbReference type="AlphaFoldDB" id="A0A486P479"/>
<proteinExistence type="inferred from homology"/>
<evidence type="ECO:0000259" key="3">
    <source>
        <dbReference type="SMART" id="SM00849"/>
    </source>
</evidence>
<dbReference type="SUPFAM" id="SSF56281">
    <property type="entry name" value="Metallo-hydrolase/oxidoreductase"/>
    <property type="match status" value="1"/>
</dbReference>
<protein>
    <submittedName>
        <fullName evidence="4">NmrA family protein</fullName>
        <ecNumber evidence="4">1.7.-.-</ecNumber>
    </submittedName>
</protein>
<dbReference type="PANTHER" id="PTHR42748">
    <property type="entry name" value="NITROGEN METABOLITE REPRESSION PROTEIN NMRA FAMILY MEMBER"/>
    <property type="match status" value="1"/>
</dbReference>
<dbReference type="InterPro" id="IPR001279">
    <property type="entry name" value="Metallo-B-lactamas"/>
</dbReference>
<dbReference type="PANTHER" id="PTHR42748:SF7">
    <property type="entry name" value="NMRA LIKE REDOX SENSOR 1-RELATED"/>
    <property type="match status" value="1"/>
</dbReference>
<dbReference type="CDD" id="cd16277">
    <property type="entry name" value="metallo-hydrolase-like_MBL-fold"/>
    <property type="match status" value="1"/>
</dbReference>
<dbReference type="Gene3D" id="3.60.15.10">
    <property type="entry name" value="Ribonuclease Z/Hydroxyacylglutathione hydrolase-like"/>
    <property type="match status" value="1"/>
</dbReference>
<gene>
    <name evidence="4" type="primary">azoB</name>
    <name evidence="4" type="ORF">SAMEA4873650_01800</name>
</gene>
<dbReference type="Pfam" id="PF05368">
    <property type="entry name" value="NmrA"/>
    <property type="match status" value="1"/>
</dbReference>
<dbReference type="Gene3D" id="3.40.50.720">
    <property type="entry name" value="NAD(P)-binding Rossmann-like Domain"/>
    <property type="match status" value="1"/>
</dbReference>
<dbReference type="CDD" id="cd05251">
    <property type="entry name" value="NmrA_like_SDR_a"/>
    <property type="match status" value="1"/>
</dbReference>
<dbReference type="Pfam" id="PF00753">
    <property type="entry name" value="Lactamase_B"/>
    <property type="match status" value="1"/>
</dbReference>
<reference evidence="4" key="1">
    <citation type="submission" date="2019-03" db="EMBL/GenBank/DDBJ databases">
        <authorList>
            <consortium name="Pathogen Informatics"/>
        </authorList>
    </citation>
    <scope>NUCLEOTIDE SEQUENCE</scope>
    <source>
        <strain evidence="4">5012STDY7626448</strain>
    </source>
</reference>
<feature type="domain" description="Metallo-beta-lactamase" evidence="3">
    <location>
        <begin position="46"/>
        <end position="258"/>
    </location>
</feature>
<dbReference type="EMBL" id="CAAHCU010000001">
    <property type="protein sequence ID" value="VGL68507.1"/>
    <property type="molecule type" value="Genomic_DNA"/>
</dbReference>
<comment type="similarity">
    <text evidence="1">Belongs to the NmrA-type oxidoreductase family.</text>
</comment>
<organism evidence="4">
    <name type="scientific">Klebsiella pneumoniae</name>
    <dbReference type="NCBI Taxonomy" id="573"/>
    <lineage>
        <taxon>Bacteria</taxon>
        <taxon>Pseudomonadati</taxon>
        <taxon>Pseudomonadota</taxon>
        <taxon>Gammaproteobacteria</taxon>
        <taxon>Enterobacterales</taxon>
        <taxon>Enterobacteriaceae</taxon>
        <taxon>Klebsiella/Raoultella group</taxon>
        <taxon>Klebsiella</taxon>
        <taxon>Klebsiella pneumoniae complex</taxon>
    </lineage>
</organism>
<keyword evidence="2" id="KW-0521">NADP</keyword>
<dbReference type="InterPro" id="IPR051164">
    <property type="entry name" value="NmrA-like_oxidored"/>
</dbReference>
<evidence type="ECO:0000313" key="4">
    <source>
        <dbReference type="EMBL" id="VGL68507.1"/>
    </source>
</evidence>
<name>A0A486P479_KLEPN</name>
<sequence>MQTYQTGDSLIFKVPEREISLQPAALYPEAFPVAEAEAVIQPIALSIHSWVVQTPHDLIVIDTATGNGRERGGNPLYHQLNTPYLENLRAAGVNPEDVTLVLLTHLHTDHVGWNTVWQDDRWVPLFPNARYLCSAKELSRVKNSERYRALWLDSLLPVIEAGQLETVDVATRPRVGGRIDFIPTPGHSPDHAALVLAAGDDYACFSGDLLHSPIQFAHPQWNSAFCGDPRQAEVSRREMMAWGQAIMLNGSPGILPGLPAAGWRRISKVTIAGERPGNRLQIRGTVMNNAQSVLVFGATGQQGGSVARALLHRGWRVRALVRDPFSAGAAALAARGAELVVGTFEDRAAMRSAMAGVDGVFSVQPSSPGGTVTDEQEVRYGITIADLAVECGVKHLVYSSGSATGETPTGVAHYDTKAEIERHIRRLPLAATIVRPATFMELLVMPGFGLDEGRFQFFMLPEGRMQVLAVEDIGHLVAAVFAAPARFAGKTFEIASDSVTGRQLEVLFSAAAGRPIPYSRFSDEVLAASPFLHKLTGLVDDGRLAGHADLDALRQLHPQLHTFAGWLAGPGRPAFERALTSAASWAFDR</sequence>
<evidence type="ECO:0000256" key="2">
    <source>
        <dbReference type="ARBA" id="ARBA00022857"/>
    </source>
</evidence>
<dbReference type="SUPFAM" id="SSF51735">
    <property type="entry name" value="NAD(P)-binding Rossmann-fold domains"/>
    <property type="match status" value="1"/>
</dbReference>
<accession>A0A486P479</accession>
<dbReference type="InterPro" id="IPR036866">
    <property type="entry name" value="RibonucZ/Hydroxyglut_hydro"/>
</dbReference>
<dbReference type="SMART" id="SM00849">
    <property type="entry name" value="Lactamase_B"/>
    <property type="match status" value="1"/>
</dbReference>
<keyword evidence="4" id="KW-0560">Oxidoreductase</keyword>
<dbReference type="Gene3D" id="3.90.25.10">
    <property type="entry name" value="UDP-galactose 4-epimerase, domain 1"/>
    <property type="match status" value="1"/>
</dbReference>